<feature type="compositionally biased region" description="Basic and acidic residues" evidence="1">
    <location>
        <begin position="157"/>
        <end position="167"/>
    </location>
</feature>
<proteinExistence type="predicted"/>
<protein>
    <submittedName>
        <fullName evidence="2">Uncharacterized protein</fullName>
    </submittedName>
</protein>
<sequence length="239" mass="27813">MENFDIDHAQKDSVILFILNVIKELMVQRSFCQAIPKRLKHILVHNRIRLARSKQNNIRGRKTMCSWVSKNQTSTLKREQKGERKGKVMQRMDIMCKGSNNRRKKNYKAIRQRHGRKKRNYGKTNITLEIQRTTYVGEKKDEAVEEGKSHGKKKKTSPKEKIKQSETKRKRSDSVNDGIPTQQSAVHYEGIDDAITCIKHLGGEEQSEAVIEETTEEAKTETAEETVEEDEYDPNEQWL</sequence>
<reference evidence="2" key="3">
    <citation type="submission" date="2023-05" db="EMBL/GenBank/DDBJ databases">
        <authorList>
            <person name="Smith C.H."/>
        </authorList>
    </citation>
    <scope>NUCLEOTIDE SEQUENCE</scope>
    <source>
        <strain evidence="2">CHS0354</strain>
        <tissue evidence="2">Mantle</tissue>
    </source>
</reference>
<dbReference type="AlphaFoldDB" id="A0AAE0SN00"/>
<feature type="region of interest" description="Disordered" evidence="1">
    <location>
        <begin position="101"/>
        <end position="125"/>
    </location>
</feature>
<feature type="compositionally biased region" description="Acidic residues" evidence="1">
    <location>
        <begin position="223"/>
        <end position="239"/>
    </location>
</feature>
<accession>A0AAE0SN00</accession>
<feature type="compositionally biased region" description="Acidic residues" evidence="1">
    <location>
        <begin position="205"/>
        <end position="215"/>
    </location>
</feature>
<dbReference type="EMBL" id="JAEAOA010000605">
    <property type="protein sequence ID" value="KAK3594920.1"/>
    <property type="molecule type" value="Genomic_DNA"/>
</dbReference>
<comment type="caution">
    <text evidence="2">The sequence shown here is derived from an EMBL/GenBank/DDBJ whole genome shotgun (WGS) entry which is preliminary data.</text>
</comment>
<feature type="compositionally biased region" description="Basic and acidic residues" evidence="1">
    <location>
        <begin position="140"/>
        <end position="149"/>
    </location>
</feature>
<feature type="region of interest" description="Disordered" evidence="1">
    <location>
        <begin position="140"/>
        <end position="188"/>
    </location>
</feature>
<feature type="region of interest" description="Disordered" evidence="1">
    <location>
        <begin position="205"/>
        <end position="239"/>
    </location>
</feature>
<gene>
    <name evidence="2" type="ORF">CHS0354_009305</name>
</gene>
<evidence type="ECO:0000313" key="2">
    <source>
        <dbReference type="EMBL" id="KAK3594920.1"/>
    </source>
</evidence>
<organism evidence="2 3">
    <name type="scientific">Potamilus streckersoni</name>
    <dbReference type="NCBI Taxonomy" id="2493646"/>
    <lineage>
        <taxon>Eukaryota</taxon>
        <taxon>Metazoa</taxon>
        <taxon>Spiralia</taxon>
        <taxon>Lophotrochozoa</taxon>
        <taxon>Mollusca</taxon>
        <taxon>Bivalvia</taxon>
        <taxon>Autobranchia</taxon>
        <taxon>Heteroconchia</taxon>
        <taxon>Palaeoheterodonta</taxon>
        <taxon>Unionida</taxon>
        <taxon>Unionoidea</taxon>
        <taxon>Unionidae</taxon>
        <taxon>Ambleminae</taxon>
        <taxon>Lampsilini</taxon>
        <taxon>Potamilus</taxon>
    </lineage>
</organism>
<reference evidence="2" key="1">
    <citation type="journal article" date="2021" name="Genome Biol. Evol.">
        <title>A High-Quality Reference Genome for a Parasitic Bivalve with Doubly Uniparental Inheritance (Bivalvia: Unionida).</title>
        <authorList>
            <person name="Smith C.H."/>
        </authorList>
    </citation>
    <scope>NUCLEOTIDE SEQUENCE</scope>
    <source>
        <strain evidence="2">CHS0354</strain>
    </source>
</reference>
<keyword evidence="3" id="KW-1185">Reference proteome</keyword>
<reference evidence="2" key="2">
    <citation type="journal article" date="2021" name="Genome Biol. Evol.">
        <title>Developing a high-quality reference genome for a parasitic bivalve with doubly uniparental inheritance (Bivalvia: Unionida).</title>
        <authorList>
            <person name="Smith C.H."/>
        </authorList>
    </citation>
    <scope>NUCLEOTIDE SEQUENCE</scope>
    <source>
        <strain evidence="2">CHS0354</strain>
        <tissue evidence="2">Mantle</tissue>
    </source>
</reference>
<name>A0AAE0SN00_9BIVA</name>
<evidence type="ECO:0000313" key="3">
    <source>
        <dbReference type="Proteomes" id="UP001195483"/>
    </source>
</evidence>
<feature type="compositionally biased region" description="Basic residues" evidence="1">
    <location>
        <begin position="101"/>
        <end position="121"/>
    </location>
</feature>
<dbReference type="Proteomes" id="UP001195483">
    <property type="component" value="Unassembled WGS sequence"/>
</dbReference>
<evidence type="ECO:0000256" key="1">
    <source>
        <dbReference type="SAM" id="MobiDB-lite"/>
    </source>
</evidence>